<feature type="region of interest" description="Disordered" evidence="1">
    <location>
        <begin position="784"/>
        <end position="806"/>
    </location>
</feature>
<evidence type="ECO:0000313" key="2">
    <source>
        <dbReference type="EMBL" id="KRT83479.1"/>
    </source>
</evidence>
<keyword evidence="3" id="KW-1185">Reference proteome</keyword>
<name>A0A0T6B9E9_9SCAR</name>
<dbReference type="OrthoDB" id="419694at2759"/>
<reference evidence="2 3" key="1">
    <citation type="submission" date="2015-09" db="EMBL/GenBank/DDBJ databases">
        <title>Draft genome of the scarab beetle Oryctes borbonicus.</title>
        <authorList>
            <person name="Meyer J.M."/>
            <person name="Markov G.V."/>
            <person name="Baskaran P."/>
            <person name="Herrmann M."/>
            <person name="Sommer R.J."/>
            <person name="Roedelsperger C."/>
        </authorList>
    </citation>
    <scope>NUCLEOTIDE SEQUENCE [LARGE SCALE GENOMIC DNA]</scope>
    <source>
        <strain evidence="2">OB123</strain>
        <tissue evidence="2">Whole animal</tissue>
    </source>
</reference>
<feature type="region of interest" description="Disordered" evidence="1">
    <location>
        <begin position="143"/>
        <end position="230"/>
    </location>
</feature>
<comment type="caution">
    <text evidence="2">The sequence shown here is derived from an EMBL/GenBank/DDBJ whole genome shotgun (WGS) entry which is preliminary data.</text>
</comment>
<feature type="region of interest" description="Disordered" evidence="1">
    <location>
        <begin position="360"/>
        <end position="400"/>
    </location>
</feature>
<accession>A0A0T6B9E9</accession>
<feature type="compositionally biased region" description="Basic residues" evidence="1">
    <location>
        <begin position="190"/>
        <end position="204"/>
    </location>
</feature>
<dbReference type="EMBL" id="LJIG01009238">
    <property type="protein sequence ID" value="KRT83479.1"/>
    <property type="molecule type" value="Genomic_DNA"/>
</dbReference>
<feature type="region of interest" description="Disordered" evidence="1">
    <location>
        <begin position="298"/>
        <end position="330"/>
    </location>
</feature>
<dbReference type="Proteomes" id="UP000051574">
    <property type="component" value="Unassembled WGS sequence"/>
</dbReference>
<gene>
    <name evidence="2" type="ORF">AMK59_3422</name>
</gene>
<feature type="compositionally biased region" description="Basic residues" evidence="1">
    <location>
        <begin position="309"/>
        <end position="324"/>
    </location>
</feature>
<feature type="compositionally biased region" description="Low complexity" evidence="1">
    <location>
        <begin position="143"/>
        <end position="152"/>
    </location>
</feature>
<dbReference type="AlphaFoldDB" id="A0A0T6B9E9"/>
<evidence type="ECO:0000313" key="3">
    <source>
        <dbReference type="Proteomes" id="UP000051574"/>
    </source>
</evidence>
<organism evidence="2 3">
    <name type="scientific">Oryctes borbonicus</name>
    <dbReference type="NCBI Taxonomy" id="1629725"/>
    <lineage>
        <taxon>Eukaryota</taxon>
        <taxon>Metazoa</taxon>
        <taxon>Ecdysozoa</taxon>
        <taxon>Arthropoda</taxon>
        <taxon>Hexapoda</taxon>
        <taxon>Insecta</taxon>
        <taxon>Pterygota</taxon>
        <taxon>Neoptera</taxon>
        <taxon>Endopterygota</taxon>
        <taxon>Coleoptera</taxon>
        <taxon>Polyphaga</taxon>
        <taxon>Scarabaeiformia</taxon>
        <taxon>Scarabaeidae</taxon>
        <taxon>Dynastinae</taxon>
        <taxon>Oryctes</taxon>
    </lineage>
</organism>
<sequence>MEIQNKDAEEEDSAAVCCAETTEKTEQKLVKTETMIKKTNNKDSKQNVKPSEYIDMFECDTEVIQREFEVKGGTLQVLDAIEVKNNKDIRKEELQEEDVPESFFDDLMSEDFIEGLNVVDAWEGDEPNQNLSAEDSKAQMLNSILSPNSSNNKQRRRSRTSSEKRSEKHRKRSKQGKDKSRNIRNTSKSKERRSKRSRSRSKSHKINDNSRRDPSKTQRDILRDKDKCEKDKSAKILHEKLKVVETGLVPPGMEMEVDMQHSETTNKLEEGELLPEEDEVVSVRKVKSRSIERRRTIAEMKLSSERKRDSRHSKSLHSKHSPVRLKREVSPLYRRERRIRSRSRSPRRWSPAYIRSRSIERRIERRRRSPRRTRSRSLDRRSPSKERKYKYNSPSRKTSPLINRTDSLFRHLDLFKSKLFPNDLLTKSIVGQHNIQTSNLNVPQNYVNNSLQFLPTANQNFIPLQPVPPPNHTPVELDQQFFIGQPAFEPSYSAPMQQQLQLMQEPAMPLLLGVSDIQHNFQQDWHTNQPMNFFVPDNQFNSQQNNFQPLMGLPIDLPENPESLPPQQFPFLIQNQGVPIPVENKQNEEEIFIKLFADNKITLTDYLSLTAKSTDNSHPVDIQNKIKVISHCQEALSEINEASKASGKFLLRKSQKCPIKASSGEGLSPFKKVPAIKFQFTTCSKQVDDKQYFSSSLNRLLRRLGKEAIFQETCAPVAVSNLKSMEHKKASADVKQTCNISTQTDPPSVSDFGCQVTFEEVPSPMKSILKQQSLAKLTPAQLLAQAEKETSPPPAPRWSPADKELTRRNDVYRDLDMSDRFLRGPGMNKWPNHSRNLASNTSFYNRSPDDLNHHYYENRHQNF</sequence>
<feature type="compositionally biased region" description="Basic and acidic residues" evidence="1">
    <location>
        <begin position="298"/>
        <end position="308"/>
    </location>
</feature>
<protein>
    <submittedName>
        <fullName evidence="2">Uncharacterized protein</fullName>
    </submittedName>
</protein>
<evidence type="ECO:0000256" key="1">
    <source>
        <dbReference type="SAM" id="MobiDB-lite"/>
    </source>
</evidence>
<feature type="compositionally biased region" description="Basic and acidic residues" evidence="1">
    <location>
        <begin position="376"/>
        <end position="386"/>
    </location>
</feature>
<feature type="compositionally biased region" description="Basic residues" evidence="1">
    <location>
        <begin position="364"/>
        <end position="375"/>
    </location>
</feature>
<feature type="compositionally biased region" description="Basic and acidic residues" evidence="1">
    <location>
        <begin position="205"/>
        <end position="230"/>
    </location>
</feature>
<proteinExistence type="predicted"/>